<organism evidence="3 4">
    <name type="scientific">Paludisphaera borealis</name>
    <dbReference type="NCBI Taxonomy" id="1387353"/>
    <lineage>
        <taxon>Bacteria</taxon>
        <taxon>Pseudomonadati</taxon>
        <taxon>Planctomycetota</taxon>
        <taxon>Planctomycetia</taxon>
        <taxon>Isosphaerales</taxon>
        <taxon>Isosphaeraceae</taxon>
        <taxon>Paludisphaera</taxon>
    </lineage>
</organism>
<evidence type="ECO:0000259" key="2">
    <source>
        <dbReference type="Pfam" id="PF00383"/>
    </source>
</evidence>
<dbReference type="KEGG" id="pbor:BSF38_02683"/>
<dbReference type="InterPro" id="IPR016193">
    <property type="entry name" value="Cytidine_deaminase-like"/>
</dbReference>
<sequence length="101" mass="10666">MIRARRPRISPSNGRTQARTSTRPAAQVACIVFGDGEIVAEAVNLLVQTHDPTAHAEFLAIRAAAAALGAENFTGCAFTLLAHCCPMYLAAARIDGLFSVL</sequence>
<reference evidence="4" key="1">
    <citation type="submission" date="2016-12" db="EMBL/GenBank/DDBJ databases">
        <title>Comparative genomics of four Isosphaeraceae planctomycetes: a common pool of plasmids and glycoside hydrolase genes.</title>
        <authorList>
            <person name="Ivanova A."/>
        </authorList>
    </citation>
    <scope>NUCLEOTIDE SEQUENCE [LARGE SCALE GENOMIC DNA]</scope>
    <source>
        <strain evidence="4">PX4</strain>
    </source>
</reference>
<dbReference type="SUPFAM" id="SSF53927">
    <property type="entry name" value="Cytidine deaminase-like"/>
    <property type="match status" value="1"/>
</dbReference>
<dbReference type="InterPro" id="IPR002125">
    <property type="entry name" value="CMP_dCMP_dom"/>
</dbReference>
<keyword evidence="4" id="KW-1185">Reference proteome</keyword>
<dbReference type="Proteomes" id="UP000186309">
    <property type="component" value="Chromosome"/>
</dbReference>
<gene>
    <name evidence="3" type="primary">guaD_3</name>
    <name evidence="3" type="ORF">BSF38_02683</name>
</gene>
<dbReference type="Pfam" id="PF00383">
    <property type="entry name" value="dCMP_cyt_deam_1"/>
    <property type="match status" value="1"/>
</dbReference>
<dbReference type="AlphaFoldDB" id="A0A1U7CQJ6"/>
<protein>
    <submittedName>
        <fullName evidence="3">Guanine deaminase</fullName>
        <ecNumber evidence="3">3.5.4.3</ecNumber>
    </submittedName>
</protein>
<dbReference type="GO" id="GO:0008892">
    <property type="term" value="F:guanine deaminase activity"/>
    <property type="evidence" value="ECO:0007669"/>
    <property type="project" value="UniProtKB-EC"/>
</dbReference>
<dbReference type="RefSeq" id="WP_076346342.1">
    <property type="nucleotide sequence ID" value="NZ_CP019082.1"/>
</dbReference>
<feature type="domain" description="CMP/dCMP-type deaminase" evidence="2">
    <location>
        <begin position="18"/>
        <end position="87"/>
    </location>
</feature>
<dbReference type="EMBL" id="CP019082">
    <property type="protein sequence ID" value="APW61179.1"/>
    <property type="molecule type" value="Genomic_DNA"/>
</dbReference>
<dbReference type="Gene3D" id="3.40.140.10">
    <property type="entry name" value="Cytidine Deaminase, domain 2"/>
    <property type="match status" value="1"/>
</dbReference>
<feature type="region of interest" description="Disordered" evidence="1">
    <location>
        <begin position="1"/>
        <end position="22"/>
    </location>
</feature>
<dbReference type="EC" id="3.5.4.3" evidence="3"/>
<name>A0A1U7CQJ6_9BACT</name>
<dbReference type="STRING" id="1387353.BSF38_02683"/>
<accession>A0A1U7CQJ6</accession>
<feature type="compositionally biased region" description="Polar residues" evidence="1">
    <location>
        <begin position="10"/>
        <end position="22"/>
    </location>
</feature>
<proteinExistence type="predicted"/>
<evidence type="ECO:0000313" key="3">
    <source>
        <dbReference type="EMBL" id="APW61179.1"/>
    </source>
</evidence>
<keyword evidence="3" id="KW-0378">Hydrolase</keyword>
<evidence type="ECO:0000313" key="4">
    <source>
        <dbReference type="Proteomes" id="UP000186309"/>
    </source>
</evidence>
<dbReference type="OrthoDB" id="9802676at2"/>
<evidence type="ECO:0000256" key="1">
    <source>
        <dbReference type="SAM" id="MobiDB-lite"/>
    </source>
</evidence>